<keyword evidence="12" id="KW-1185">Reference proteome</keyword>
<comment type="function">
    <text evidence="8">Murein-degrading enzyme that degrades murein glycan strands and insoluble, high-molecular weight murein sacculi, with the concomitant formation of a 1,6-anhydromuramoyl product. Lytic transglycosylases (LTs) play an integral role in the metabolism of the peptidoglycan (PG) sacculus. Their lytic action creates space within the PG sacculus to allow for its expansion as well as for the insertion of various structures such as secretion systems and flagella.</text>
</comment>
<comment type="similarity">
    <text evidence="8">In the C-terminal section; belongs to the transglycosylase Slt family.</text>
</comment>
<gene>
    <name evidence="8" type="primary">mltF</name>
    <name evidence="11" type="ORF">AXE65_10420</name>
</gene>
<comment type="similarity">
    <text evidence="2">Belongs to the bacterial solute-binding protein 3 family.</text>
</comment>
<evidence type="ECO:0000256" key="1">
    <source>
        <dbReference type="ARBA" id="ARBA00007734"/>
    </source>
</evidence>
<comment type="catalytic activity">
    <reaction evidence="8">
        <text>Exolytic cleavage of the (1-&gt;4)-beta-glycosidic linkage between N-acetylmuramic acid (MurNAc) and N-acetylglucosamine (GlcNAc) residues in peptidoglycan, from either the reducing or the non-reducing ends of the peptidoglycan chains, with concomitant formation of a 1,6-anhydrobond in the MurNAc residue.</text>
        <dbReference type="EC" id="4.2.2.n1"/>
    </reaction>
</comment>
<dbReference type="AlphaFoldDB" id="A0A139SWV8"/>
<dbReference type="GO" id="GO:0009253">
    <property type="term" value="P:peptidoglycan catabolic process"/>
    <property type="evidence" value="ECO:0007669"/>
    <property type="project" value="TreeGrafter"/>
</dbReference>
<evidence type="ECO:0000313" key="11">
    <source>
        <dbReference type="EMBL" id="KXU39116.1"/>
    </source>
</evidence>
<keyword evidence="4 8" id="KW-0472">Membrane</keyword>
<dbReference type="GO" id="GO:0008933">
    <property type="term" value="F:peptidoglycan lytic transglycosylase activity"/>
    <property type="evidence" value="ECO:0007669"/>
    <property type="project" value="UniProtKB-UniRule"/>
</dbReference>
<accession>A0A139SWV8</accession>
<evidence type="ECO:0000256" key="4">
    <source>
        <dbReference type="ARBA" id="ARBA00023136"/>
    </source>
</evidence>
<evidence type="ECO:0000256" key="7">
    <source>
        <dbReference type="ARBA" id="ARBA00023316"/>
    </source>
</evidence>
<dbReference type="PANTHER" id="PTHR35936:SF32">
    <property type="entry name" value="MEMBRANE-BOUND LYTIC MUREIN TRANSGLYCOSYLASE F"/>
    <property type="match status" value="1"/>
</dbReference>
<dbReference type="InterPro" id="IPR001638">
    <property type="entry name" value="Solute-binding_3/MltF_N"/>
</dbReference>
<feature type="region of interest" description="Disordered" evidence="9">
    <location>
        <begin position="484"/>
        <end position="515"/>
    </location>
</feature>
<dbReference type="Gene3D" id="1.10.530.10">
    <property type="match status" value="1"/>
</dbReference>
<dbReference type="Pfam" id="PF00497">
    <property type="entry name" value="SBP_bac_3"/>
    <property type="match status" value="1"/>
</dbReference>
<reference evidence="11 12" key="1">
    <citation type="submission" date="2016-02" db="EMBL/GenBank/DDBJ databases">
        <authorList>
            <person name="Wen L."/>
            <person name="He K."/>
            <person name="Yang H."/>
        </authorList>
    </citation>
    <scope>NUCLEOTIDE SEQUENCE [LARGE SCALE GENOMIC DNA]</scope>
    <source>
        <strain evidence="11 12">CV58</strain>
    </source>
</reference>
<evidence type="ECO:0000313" key="12">
    <source>
        <dbReference type="Proteomes" id="UP000072660"/>
    </source>
</evidence>
<feature type="active site" evidence="8">
    <location>
        <position position="339"/>
    </location>
</feature>
<dbReference type="PROSITE" id="PS00922">
    <property type="entry name" value="TRANSGLYCOSYLASE"/>
    <property type="match status" value="1"/>
</dbReference>
<evidence type="ECO:0000256" key="3">
    <source>
        <dbReference type="ARBA" id="ARBA00022729"/>
    </source>
</evidence>
<comment type="caution">
    <text evidence="8">Lacks conserved residue(s) required for the propagation of feature annotation.</text>
</comment>
<keyword evidence="5 8" id="KW-0998">Cell outer membrane</keyword>
<dbReference type="SUPFAM" id="SSF53850">
    <property type="entry name" value="Periplasmic binding protein-like II"/>
    <property type="match status" value="1"/>
</dbReference>
<dbReference type="EMBL" id="LSZO01000044">
    <property type="protein sequence ID" value="KXU39116.1"/>
    <property type="molecule type" value="Genomic_DNA"/>
</dbReference>
<proteinExistence type="inferred from homology"/>
<dbReference type="EC" id="4.2.2.n1" evidence="8"/>
<dbReference type="SUPFAM" id="SSF53955">
    <property type="entry name" value="Lysozyme-like"/>
    <property type="match status" value="1"/>
</dbReference>
<feature type="domain" description="Solute-binding protein family 3/N-terminal" evidence="10">
    <location>
        <begin position="66"/>
        <end position="292"/>
    </location>
</feature>
<organism evidence="11 12">
    <name type="scientific">Ventosimonas gracilis</name>
    <dbReference type="NCBI Taxonomy" id="1680762"/>
    <lineage>
        <taxon>Bacteria</taxon>
        <taxon>Pseudomonadati</taxon>
        <taxon>Pseudomonadota</taxon>
        <taxon>Gammaproteobacteria</taxon>
        <taxon>Pseudomonadales</taxon>
        <taxon>Ventosimonadaceae</taxon>
        <taxon>Ventosimonas</taxon>
    </lineage>
</organism>
<dbReference type="InterPro" id="IPR000189">
    <property type="entry name" value="Transglyc_AS"/>
</dbReference>
<evidence type="ECO:0000256" key="8">
    <source>
        <dbReference type="HAMAP-Rule" id="MF_02016"/>
    </source>
</evidence>
<dbReference type="Pfam" id="PF01464">
    <property type="entry name" value="SLT"/>
    <property type="match status" value="1"/>
</dbReference>
<dbReference type="CDD" id="cd01009">
    <property type="entry name" value="PBP2_YfhD_N"/>
    <property type="match status" value="1"/>
</dbReference>
<protein>
    <recommendedName>
        <fullName evidence="8">Membrane-bound lytic murein transglycosylase F</fullName>
        <ecNumber evidence="8">4.2.2.n1</ecNumber>
    </recommendedName>
    <alternativeName>
        <fullName evidence="8">Murein lyase F</fullName>
    </alternativeName>
</protein>
<evidence type="ECO:0000256" key="6">
    <source>
        <dbReference type="ARBA" id="ARBA00023239"/>
    </source>
</evidence>
<evidence type="ECO:0000256" key="9">
    <source>
        <dbReference type="SAM" id="MobiDB-lite"/>
    </source>
</evidence>
<dbReference type="CDD" id="cd13403">
    <property type="entry name" value="MLTF-like"/>
    <property type="match status" value="1"/>
</dbReference>
<dbReference type="GO" id="GO:0009279">
    <property type="term" value="C:cell outer membrane"/>
    <property type="evidence" value="ECO:0007669"/>
    <property type="project" value="UniProtKB-SubCell"/>
</dbReference>
<dbReference type="InterPro" id="IPR023346">
    <property type="entry name" value="Lysozyme-like_dom_sf"/>
</dbReference>
<dbReference type="GO" id="GO:0071555">
    <property type="term" value="P:cell wall organization"/>
    <property type="evidence" value="ECO:0007669"/>
    <property type="project" value="UniProtKB-KW"/>
</dbReference>
<dbReference type="InterPro" id="IPR023703">
    <property type="entry name" value="MltF"/>
</dbReference>
<evidence type="ECO:0000256" key="5">
    <source>
        <dbReference type="ARBA" id="ARBA00023237"/>
    </source>
</evidence>
<dbReference type="Proteomes" id="UP000072660">
    <property type="component" value="Unassembled WGS sequence"/>
</dbReference>
<dbReference type="GO" id="GO:0016998">
    <property type="term" value="P:cell wall macromolecule catabolic process"/>
    <property type="evidence" value="ECO:0007669"/>
    <property type="project" value="UniProtKB-UniRule"/>
</dbReference>
<name>A0A139SWV8_9GAMM</name>
<dbReference type="NCBIfam" id="NF008112">
    <property type="entry name" value="PRK10859.1"/>
    <property type="match status" value="1"/>
</dbReference>
<keyword evidence="3 8" id="KW-0732">Signal</keyword>
<dbReference type="SMART" id="SM00062">
    <property type="entry name" value="PBPb"/>
    <property type="match status" value="1"/>
</dbReference>
<keyword evidence="6 8" id="KW-0456">Lyase</keyword>
<feature type="region of interest" description="LT domain" evidence="8">
    <location>
        <begin position="293"/>
        <end position="515"/>
    </location>
</feature>
<dbReference type="HAMAP" id="MF_02016">
    <property type="entry name" value="MltF"/>
    <property type="match status" value="1"/>
</dbReference>
<dbReference type="InterPro" id="IPR008258">
    <property type="entry name" value="Transglycosylase_SLT_dom_1"/>
</dbReference>
<evidence type="ECO:0000256" key="2">
    <source>
        <dbReference type="ARBA" id="ARBA00010333"/>
    </source>
</evidence>
<comment type="domain">
    <text evidence="8">The N-terminal domain does not have lytic activity and probably modulates enzymatic activity. The C-terminal domain is the catalytic active domain.</text>
</comment>
<dbReference type="Gene3D" id="3.40.190.10">
    <property type="entry name" value="Periplasmic binding protein-like II"/>
    <property type="match status" value="2"/>
</dbReference>
<comment type="similarity">
    <text evidence="1">Belongs to the transglycosylase Slt family.</text>
</comment>
<keyword evidence="7 8" id="KW-0961">Cell wall biogenesis/degradation</keyword>
<sequence>MGKTAELILTAIRLMVFKRMAQWGVDRARCAQLQRAIRYWWPFVAMGLLSTSKPLSTLEQIHRSGVLSVISRNSPSTWFQDQDGDHGFEYELAKAFAEHLGVRLSMQSAGNLQQLLDSLDRANGPMLAAAGLVISEPRQARVRFSVPYLPISTQVVYRRGDAPPKRPEDLPGKRIGVIQNSHQAERLSVLQEQLPNLSFEQFTALEVGDLLRMVDEGQLDLTLVSSNSLAIHQVYFPKVRVAFELEGGDGQLGWAVGNRDDGSLLAAVNQFLQQAEANGLLEKLKNRYFGHIDVLGYVGALRFARHLEQRLPRYQAYFRKAGEQTGLDWRLLAAVGYQESLWQPEATSKTGVRGLMMLTLNTAEEMGVVNRLNAAQSIKGGSQYLAQIKSRLPPSIEEPDRTWFALAAYNIGLGHLEDVRTLAQDEGLNPNLWAEVRPLLPRLSQKQWYQKTRYGSARGGETLHFVRSVRRYYDILRWMNDAPVQSPPLPNNDEPPIETQGGEKGGETQLSEQQD</sequence>
<comment type="similarity">
    <text evidence="8">In the N-terminal section; belongs to the bacterial solute-binding protein 3 family.</text>
</comment>
<dbReference type="PANTHER" id="PTHR35936">
    <property type="entry name" value="MEMBRANE-BOUND LYTIC MUREIN TRANSGLYCOSYLASE F"/>
    <property type="match status" value="1"/>
</dbReference>
<comment type="caution">
    <text evidence="11">The sequence shown here is derived from an EMBL/GenBank/DDBJ whole genome shotgun (WGS) entry which is preliminary data.</text>
</comment>
<evidence type="ECO:0000259" key="10">
    <source>
        <dbReference type="SMART" id="SM00062"/>
    </source>
</evidence>
<comment type="subcellular location">
    <subcellularLocation>
        <location evidence="8">Cell outer membrane</location>
        <topology evidence="8">Peripheral membrane protein</topology>
    </subcellularLocation>
    <text evidence="8">Attached to the inner leaflet of the outer membrane.</text>
</comment>